<comment type="caution">
    <text evidence="2">The sequence shown here is derived from an EMBL/GenBank/DDBJ whole genome shotgun (WGS) entry which is preliminary data.</text>
</comment>
<evidence type="ECO:0000313" key="2">
    <source>
        <dbReference type="EMBL" id="HEB13582.1"/>
    </source>
</evidence>
<evidence type="ECO:0000256" key="1">
    <source>
        <dbReference type="SAM" id="MobiDB-lite"/>
    </source>
</evidence>
<feature type="compositionally biased region" description="Polar residues" evidence="1">
    <location>
        <begin position="1"/>
        <end position="13"/>
    </location>
</feature>
<dbReference type="AlphaFoldDB" id="A0A7C1T7F4"/>
<gene>
    <name evidence="2" type="ORF">ENI13_01230</name>
</gene>
<protein>
    <recommendedName>
        <fullName evidence="3">Terminase</fullName>
    </recommendedName>
</protein>
<dbReference type="EMBL" id="DRHL01000070">
    <property type="protein sequence ID" value="HEB13582.1"/>
    <property type="molecule type" value="Genomic_DNA"/>
</dbReference>
<dbReference type="Gene3D" id="3.40.50.300">
    <property type="entry name" value="P-loop containing nucleotide triphosphate hydrolases"/>
    <property type="match status" value="1"/>
</dbReference>
<organism evidence="2">
    <name type="scientific">candidate division CPR3 bacterium</name>
    <dbReference type="NCBI Taxonomy" id="2268181"/>
    <lineage>
        <taxon>Bacteria</taxon>
        <taxon>Bacteria division CPR3</taxon>
    </lineage>
</organism>
<name>A0A7C1T7F4_UNCC3</name>
<feature type="region of interest" description="Disordered" evidence="1">
    <location>
        <begin position="1"/>
        <end position="22"/>
    </location>
</feature>
<proteinExistence type="predicted"/>
<evidence type="ECO:0008006" key="3">
    <source>
        <dbReference type="Google" id="ProtNLM"/>
    </source>
</evidence>
<sequence length="510" mass="58485">MAEIQNKNSQSPKSGLKEQVKKEIDTKGLVRSLYKDDSGKPFELSSTQHEIFDCIFKKRSPDGRRRIHIETYTQFGKSEVVSMAVLTRAATFPEKWAIIAPTRDKARIIMGYAIKHIFENEFTLQRFKIKEGENIDRIRRERSARRITFNVGKNQTGEIFILSAESKLKREEDIGNSLMGFGAPNLVMDEAALISDQSEAKAMRMVGGFTKIHEDFVVKIGNPFKRNHFLKAFEDPKYHNIVVNADKGIEEGRLTREFVEEMREKPYFKILYDCKFPEEGEIDDQGWSPLLMEDDIDRAMDKTGTTEHIGERRLGNDIARGGSNFTSWVLRSMNYAEILGKQQTSNLADVSARTLFLMEEHKVSPNNTFIDEIGVGGGVVDNIRYQQKPVRGVNVGSQALEHGRFANLRAEAYWRLREWIKRGGRLSNDDDWFELTGIPYKPDSKGRVRVMSKEEMKMRGIESPDIADALMLSFARAIHGDTEERQKRRKQKRIKHTFNRGALTVRSGGY</sequence>
<dbReference type="Gene3D" id="3.30.420.240">
    <property type="match status" value="1"/>
</dbReference>
<reference evidence="2" key="1">
    <citation type="journal article" date="2020" name="mSystems">
        <title>Genome- and Community-Level Interaction Insights into Carbon Utilization and Element Cycling Functions of Hydrothermarchaeota in Hydrothermal Sediment.</title>
        <authorList>
            <person name="Zhou Z."/>
            <person name="Liu Y."/>
            <person name="Xu W."/>
            <person name="Pan J."/>
            <person name="Luo Z.H."/>
            <person name="Li M."/>
        </authorList>
    </citation>
    <scope>NUCLEOTIDE SEQUENCE [LARGE SCALE GENOMIC DNA]</scope>
    <source>
        <strain evidence="2">HyVt-369</strain>
    </source>
</reference>
<dbReference type="Proteomes" id="UP000885695">
    <property type="component" value="Unassembled WGS sequence"/>
</dbReference>
<dbReference type="InterPro" id="IPR027417">
    <property type="entry name" value="P-loop_NTPase"/>
</dbReference>
<accession>A0A7C1T7F4</accession>